<feature type="transmembrane region" description="Helical" evidence="1">
    <location>
        <begin position="148"/>
        <end position="173"/>
    </location>
</feature>
<keyword evidence="1" id="KW-0812">Transmembrane</keyword>
<evidence type="ECO:0000313" key="3">
    <source>
        <dbReference type="Proteomes" id="UP000030416"/>
    </source>
</evidence>
<dbReference type="InterPro" id="IPR035289">
    <property type="entry name" value="DUF5366"/>
</dbReference>
<keyword evidence="1" id="KW-1133">Transmembrane helix</keyword>
<dbReference type="eggNOG" id="ENOG5030GF5">
    <property type="taxonomic scope" value="Bacteria"/>
</dbReference>
<proteinExistence type="predicted"/>
<organism evidence="2 3">
    <name type="scientific">Ureibacillus manganicus DSM 26584</name>
    <dbReference type="NCBI Taxonomy" id="1384049"/>
    <lineage>
        <taxon>Bacteria</taxon>
        <taxon>Bacillati</taxon>
        <taxon>Bacillota</taxon>
        <taxon>Bacilli</taxon>
        <taxon>Bacillales</taxon>
        <taxon>Caryophanaceae</taxon>
        <taxon>Ureibacillus</taxon>
    </lineage>
</organism>
<dbReference type="Pfam" id="PF17328">
    <property type="entry name" value="DUF5366"/>
    <property type="match status" value="1"/>
</dbReference>
<sequence length="187" mass="21161">MKNPYLYGYLPLFTIILFSLSFGIFIVNQILPLLSSIGVYAGMREFLSDIELRVFLLIVLSLCFFMLFSALKLIGQTIHEVGMLFFSKDKIGETMSAARGGYVIFFFGSLLSVVGIASVNVLIGVFAITVFVYFVYTTYKMSRFMSMTGMIGIIFFEILFWSIFTTFILYILLKLYNGILASLPFAN</sequence>
<name>A0A0A3HZW6_9BACL</name>
<dbReference type="EMBL" id="JPVN01000013">
    <property type="protein sequence ID" value="KGR78141.1"/>
    <property type="molecule type" value="Genomic_DNA"/>
</dbReference>
<dbReference type="RefSeq" id="WP_036186879.1">
    <property type="nucleotide sequence ID" value="NZ_AVDA01000013.1"/>
</dbReference>
<evidence type="ECO:0000313" key="2">
    <source>
        <dbReference type="EMBL" id="KGR78141.1"/>
    </source>
</evidence>
<dbReference type="AlphaFoldDB" id="A0A0A3HZW6"/>
<dbReference type="OrthoDB" id="2739240at2"/>
<gene>
    <name evidence="2" type="ORF">CD29_11990</name>
</gene>
<evidence type="ECO:0000256" key="1">
    <source>
        <dbReference type="SAM" id="Phobius"/>
    </source>
</evidence>
<feature type="transmembrane region" description="Helical" evidence="1">
    <location>
        <begin position="6"/>
        <end position="31"/>
    </location>
</feature>
<comment type="caution">
    <text evidence="2">The sequence shown here is derived from an EMBL/GenBank/DDBJ whole genome shotgun (WGS) entry which is preliminary data.</text>
</comment>
<keyword evidence="1" id="KW-0472">Membrane</keyword>
<dbReference type="Proteomes" id="UP000030416">
    <property type="component" value="Unassembled WGS sequence"/>
</dbReference>
<dbReference type="STRING" id="1384049.CD29_11990"/>
<accession>A0A0A3HZW6</accession>
<reference evidence="2 3" key="1">
    <citation type="submission" date="2014-02" db="EMBL/GenBank/DDBJ databases">
        <title>Draft genome sequence of Lysinibacillus manganicus DSM 26584T.</title>
        <authorList>
            <person name="Zhang F."/>
            <person name="Wang G."/>
            <person name="Zhang L."/>
        </authorList>
    </citation>
    <scope>NUCLEOTIDE SEQUENCE [LARGE SCALE GENOMIC DNA]</scope>
    <source>
        <strain evidence="2 3">DSM 26584</strain>
    </source>
</reference>
<feature type="transmembrane region" description="Helical" evidence="1">
    <location>
        <begin position="103"/>
        <end position="136"/>
    </location>
</feature>
<protein>
    <submittedName>
        <fullName evidence="2">Membrane protein</fullName>
    </submittedName>
</protein>
<feature type="transmembrane region" description="Helical" evidence="1">
    <location>
        <begin position="52"/>
        <end position="74"/>
    </location>
</feature>
<keyword evidence="3" id="KW-1185">Reference proteome</keyword>